<keyword evidence="2" id="KW-0812">Transmembrane</keyword>
<feature type="transmembrane region" description="Helical" evidence="2">
    <location>
        <begin position="128"/>
        <end position="144"/>
    </location>
</feature>
<reference evidence="3 4" key="1">
    <citation type="submission" date="2023-10" db="EMBL/GenBank/DDBJ databases">
        <title>Chromosome-scale genome assembly provides insights into flower coloration mechanisms of Canna indica.</title>
        <authorList>
            <person name="Li C."/>
        </authorList>
    </citation>
    <scope>NUCLEOTIDE SEQUENCE [LARGE SCALE GENOMIC DNA]</scope>
    <source>
        <tissue evidence="3">Flower</tissue>
    </source>
</reference>
<keyword evidence="4" id="KW-1185">Reference proteome</keyword>
<keyword evidence="2" id="KW-0472">Membrane</keyword>
<dbReference type="AlphaFoldDB" id="A0AAQ3JL16"/>
<feature type="transmembrane region" description="Helical" evidence="2">
    <location>
        <begin position="350"/>
        <end position="377"/>
    </location>
</feature>
<feature type="region of interest" description="Disordered" evidence="1">
    <location>
        <begin position="1"/>
        <end position="34"/>
    </location>
</feature>
<keyword evidence="2" id="KW-1133">Transmembrane helix</keyword>
<evidence type="ECO:0000313" key="3">
    <source>
        <dbReference type="EMBL" id="WOK91698.1"/>
    </source>
</evidence>
<protein>
    <submittedName>
        <fullName evidence="3">Uncharacterized protein</fullName>
    </submittedName>
</protein>
<accession>A0AAQ3JL16</accession>
<dbReference type="EMBL" id="CP136890">
    <property type="protein sequence ID" value="WOK91698.1"/>
    <property type="molecule type" value="Genomic_DNA"/>
</dbReference>
<dbReference type="PANTHER" id="PTHR36381">
    <property type="entry name" value="ETHYLENE-REGULATED TRANSCRIPT 2 (ERT2)"/>
    <property type="match status" value="1"/>
</dbReference>
<proteinExistence type="predicted"/>
<feature type="region of interest" description="Disordered" evidence="1">
    <location>
        <begin position="57"/>
        <end position="99"/>
    </location>
</feature>
<evidence type="ECO:0000256" key="1">
    <source>
        <dbReference type="SAM" id="MobiDB-lite"/>
    </source>
</evidence>
<evidence type="ECO:0000313" key="4">
    <source>
        <dbReference type="Proteomes" id="UP001327560"/>
    </source>
</evidence>
<feature type="compositionally biased region" description="Gly residues" evidence="1">
    <location>
        <begin position="11"/>
        <end position="20"/>
    </location>
</feature>
<feature type="compositionally biased region" description="Low complexity" evidence="1">
    <location>
        <begin position="75"/>
        <end position="91"/>
    </location>
</feature>
<feature type="compositionally biased region" description="Basic residues" evidence="1">
    <location>
        <begin position="57"/>
        <end position="66"/>
    </location>
</feature>
<sequence length="393" mass="42076">MPNPWKKLRAAGGGSEGGGVSRLLAGLRPPEKGGSLVVQTGFPTSLADIVVKNRCRLKKNSRKKKAPPSDLHSYASGPVASAASSSPSPSGVGPPPGATFVDRPVPVAVGSSPSHLISAATGGTGRRGIGLLLPVMVVLVVLAIERKKLVIMITLSAFALRLLDSRGLQVLRFLQPCSDAKRTLNSVVKVWDLRGRGIVSPIREVSIGTSSDTLRSERSSVESIDAEQGKEIVLERSELVGVGKVCIERNLRSKGNSKAKKLLQKLVPKKFRRQKVNKDGEELNSDSRAKGVSDVITEVGDAINGFVDQDDAELSGEDVVSINTSLKVTDHMELFQEDKCETKSRSSELLVIWIVVLLGLIGGKSVALVLTISWCLLHKSIESLWKKGMNLFV</sequence>
<name>A0AAQ3JL16_9LILI</name>
<evidence type="ECO:0000256" key="2">
    <source>
        <dbReference type="SAM" id="Phobius"/>
    </source>
</evidence>
<dbReference type="Proteomes" id="UP001327560">
    <property type="component" value="Chromosome 1"/>
</dbReference>
<organism evidence="3 4">
    <name type="scientific">Canna indica</name>
    <name type="common">Indian-shot</name>
    <dbReference type="NCBI Taxonomy" id="4628"/>
    <lineage>
        <taxon>Eukaryota</taxon>
        <taxon>Viridiplantae</taxon>
        <taxon>Streptophyta</taxon>
        <taxon>Embryophyta</taxon>
        <taxon>Tracheophyta</taxon>
        <taxon>Spermatophyta</taxon>
        <taxon>Magnoliopsida</taxon>
        <taxon>Liliopsida</taxon>
        <taxon>Zingiberales</taxon>
        <taxon>Cannaceae</taxon>
        <taxon>Canna</taxon>
    </lineage>
</organism>
<gene>
    <name evidence="3" type="ORF">Cni_G00389</name>
</gene>
<dbReference type="PANTHER" id="PTHR36381:SF1">
    <property type="entry name" value="ETHYLENE-REGULATED TRANSCRIPT 2 (ERT2)"/>
    <property type="match status" value="1"/>
</dbReference>